<comment type="caution">
    <text evidence="1">The sequence shown here is derived from an EMBL/GenBank/DDBJ whole genome shotgun (WGS) entry which is preliminary data.</text>
</comment>
<dbReference type="GeneID" id="76150789"/>
<name>A0AAD5BFP7_9ASCO</name>
<dbReference type="RefSeq" id="XP_051608964.1">
    <property type="nucleotide sequence ID" value="XM_051752074.1"/>
</dbReference>
<evidence type="ECO:0000313" key="1">
    <source>
        <dbReference type="EMBL" id="KAI5958373.1"/>
    </source>
</evidence>
<accession>A0AAD5BFP7</accession>
<dbReference type="AlphaFoldDB" id="A0AAD5BFP7"/>
<evidence type="ECO:0000313" key="2">
    <source>
        <dbReference type="Proteomes" id="UP001204833"/>
    </source>
</evidence>
<reference evidence="1 2" key="1">
    <citation type="journal article" date="2022" name="DNA Res.">
        <title>Genome analysis of five recently described species of the CUG-Ser clade uncovers Candida theae as a new hybrid lineage with pathogenic potential in the Candida parapsilosis species complex.</title>
        <authorList>
            <person name="Mixao V."/>
            <person name="Del Olmo V."/>
            <person name="Hegedusova E."/>
            <person name="Saus E."/>
            <person name="Pryszcz L."/>
            <person name="Cillingova A."/>
            <person name="Nosek J."/>
            <person name="Gabaldon T."/>
        </authorList>
    </citation>
    <scope>NUCLEOTIDE SEQUENCE [LARGE SCALE GENOMIC DNA]</scope>
    <source>
        <strain evidence="1 2">CBS 12239</strain>
    </source>
</reference>
<protein>
    <submittedName>
        <fullName evidence="1">Uncharacterized protein</fullName>
    </submittedName>
</protein>
<gene>
    <name evidence="1" type="ORF">KGF57_002730</name>
</gene>
<organism evidence="1 2">
    <name type="scientific">Candida theae</name>
    <dbReference type="NCBI Taxonomy" id="1198502"/>
    <lineage>
        <taxon>Eukaryota</taxon>
        <taxon>Fungi</taxon>
        <taxon>Dikarya</taxon>
        <taxon>Ascomycota</taxon>
        <taxon>Saccharomycotina</taxon>
        <taxon>Pichiomycetes</taxon>
        <taxon>Debaryomycetaceae</taxon>
        <taxon>Candida/Lodderomyces clade</taxon>
        <taxon>Candida</taxon>
    </lineage>
</organism>
<dbReference type="EMBL" id="JAIHNG010000118">
    <property type="protein sequence ID" value="KAI5958373.1"/>
    <property type="molecule type" value="Genomic_DNA"/>
</dbReference>
<proteinExistence type="predicted"/>
<dbReference type="Proteomes" id="UP001204833">
    <property type="component" value="Unassembled WGS sequence"/>
</dbReference>
<sequence>MSSHLLQKWDQDHRSSTPKLDISVIDEANKLMTRLWKAIVKQNYFSLYGSETKTSSSKLDSVALLKSQRGTSTIEMIL</sequence>
<keyword evidence="2" id="KW-1185">Reference proteome</keyword>